<evidence type="ECO:0000313" key="2">
    <source>
        <dbReference type="Proteomes" id="UP000504603"/>
    </source>
</evidence>
<feature type="compositionally biased region" description="Low complexity" evidence="1">
    <location>
        <begin position="237"/>
        <end position="254"/>
    </location>
</feature>
<keyword evidence="2" id="KW-1185">Reference proteome</keyword>
<evidence type="ECO:0000313" key="3">
    <source>
        <dbReference type="RefSeq" id="XP_022155284.1"/>
    </source>
</evidence>
<dbReference type="RefSeq" id="XP_022155284.1">
    <property type="nucleotide sequence ID" value="XM_022299592.1"/>
</dbReference>
<protein>
    <submittedName>
        <fullName evidence="3">Uncharacterized protein LOC111022420</fullName>
    </submittedName>
</protein>
<dbReference type="PANTHER" id="PTHR34222:SF99">
    <property type="entry name" value="PROTEIN, PUTATIVE-RELATED"/>
    <property type="match status" value="1"/>
</dbReference>
<name>A0A6J1DPT8_MOMCH</name>
<dbReference type="PANTHER" id="PTHR34222">
    <property type="entry name" value="GAG_PRE-INTEGRS DOMAIN-CONTAINING PROTEIN"/>
    <property type="match status" value="1"/>
</dbReference>
<organism evidence="2 3">
    <name type="scientific">Momordica charantia</name>
    <name type="common">Bitter gourd</name>
    <name type="synonym">Balsam pear</name>
    <dbReference type="NCBI Taxonomy" id="3673"/>
    <lineage>
        <taxon>Eukaryota</taxon>
        <taxon>Viridiplantae</taxon>
        <taxon>Streptophyta</taxon>
        <taxon>Embryophyta</taxon>
        <taxon>Tracheophyta</taxon>
        <taxon>Spermatophyta</taxon>
        <taxon>Magnoliopsida</taxon>
        <taxon>eudicotyledons</taxon>
        <taxon>Gunneridae</taxon>
        <taxon>Pentapetalae</taxon>
        <taxon>rosids</taxon>
        <taxon>fabids</taxon>
        <taxon>Cucurbitales</taxon>
        <taxon>Cucurbitaceae</taxon>
        <taxon>Momordiceae</taxon>
        <taxon>Momordica</taxon>
    </lineage>
</organism>
<feature type="region of interest" description="Disordered" evidence="1">
    <location>
        <begin position="234"/>
        <end position="261"/>
    </location>
</feature>
<dbReference type="GeneID" id="111022420"/>
<proteinExistence type="predicted"/>
<gene>
    <name evidence="3" type="primary">LOC111022420</name>
</gene>
<dbReference type="AlphaFoldDB" id="A0A6J1DPT8"/>
<dbReference type="KEGG" id="mcha:111022420"/>
<evidence type="ECO:0000256" key="1">
    <source>
        <dbReference type="SAM" id="MobiDB-lite"/>
    </source>
</evidence>
<dbReference type="OrthoDB" id="5544992at2759"/>
<reference evidence="3" key="1">
    <citation type="submission" date="2025-08" db="UniProtKB">
        <authorList>
            <consortium name="RefSeq"/>
        </authorList>
    </citation>
    <scope>IDENTIFICATION</scope>
    <source>
        <strain evidence="3">OHB3-1</strain>
    </source>
</reference>
<dbReference type="Proteomes" id="UP000504603">
    <property type="component" value="Unplaced"/>
</dbReference>
<sequence>MESCNANCTFSKKQGRIYHRTIDKPKDNMLSAWKCNNDVIILWIMNSVSRDIAASLVYSDSASDIWNELRDRFQQSNGPRIYQLRKEFVTIEAYYTKLKTVWQELSEYHLSNACTCGGLKQVLNHFNSEYVMMFLMGLNESYAGVRAQILFMDPMPPINKVFSLLIQEENHRSVRNMIFSPDSIALAAKEVSKRPQNDRFRKKEFQRPFCTHCGIKGHIIECCYKLHGYPPRYRQRSPTPTSSNSISTSPALSSADKQIPS</sequence>
<accession>A0A6J1DPT8</accession>